<keyword evidence="1" id="KW-0472">Membrane</keyword>
<protein>
    <recommendedName>
        <fullName evidence="2">Hydantoinase A/oxoprolinase domain-containing protein</fullName>
    </recommendedName>
</protein>
<accession>A0A932CM65</accession>
<dbReference type="Pfam" id="PF01968">
    <property type="entry name" value="Hydantoinase_A"/>
    <property type="match status" value="1"/>
</dbReference>
<evidence type="ECO:0000313" key="4">
    <source>
        <dbReference type="Proteomes" id="UP000769766"/>
    </source>
</evidence>
<dbReference type="GO" id="GO:0016787">
    <property type="term" value="F:hydrolase activity"/>
    <property type="evidence" value="ECO:0007669"/>
    <property type="project" value="InterPro"/>
</dbReference>
<feature type="transmembrane region" description="Helical" evidence="1">
    <location>
        <begin position="27"/>
        <end position="46"/>
    </location>
</feature>
<evidence type="ECO:0000256" key="1">
    <source>
        <dbReference type="SAM" id="Phobius"/>
    </source>
</evidence>
<gene>
    <name evidence="3" type="ORF">HYY20_02300</name>
</gene>
<reference evidence="3" key="1">
    <citation type="submission" date="2020-07" db="EMBL/GenBank/DDBJ databases">
        <title>Huge and variable diversity of episymbiotic CPR bacteria and DPANN archaea in groundwater ecosystems.</title>
        <authorList>
            <person name="He C.Y."/>
            <person name="Keren R."/>
            <person name="Whittaker M."/>
            <person name="Farag I.F."/>
            <person name="Doudna J."/>
            <person name="Cate J.H.D."/>
            <person name="Banfield J.F."/>
        </authorList>
    </citation>
    <scope>NUCLEOTIDE SEQUENCE</scope>
    <source>
        <strain evidence="3">NC_groundwater_672_Ag_B-0.1um_62_36</strain>
    </source>
</reference>
<name>A0A932CM65_UNCTE</name>
<keyword evidence="1" id="KW-0812">Transmembrane</keyword>
<sequence length="97" mass="10491">MSEYVLLAFGGAGPTHVAGYTQGIPLWGILIFPYSSVFSAFGAAAADFEHHYLRALNLIVPPAPSNDLKLGIGQRLSQVWEEMEQQAIQLFAAGLDQ</sequence>
<proteinExistence type="predicted"/>
<organism evidence="3 4">
    <name type="scientific">Tectimicrobiota bacterium</name>
    <dbReference type="NCBI Taxonomy" id="2528274"/>
    <lineage>
        <taxon>Bacteria</taxon>
        <taxon>Pseudomonadati</taxon>
        <taxon>Nitrospinota/Tectimicrobiota group</taxon>
        <taxon>Candidatus Tectimicrobiota</taxon>
    </lineage>
</organism>
<dbReference type="AlphaFoldDB" id="A0A932CM65"/>
<dbReference type="EMBL" id="JACPRF010000068">
    <property type="protein sequence ID" value="MBI2875694.1"/>
    <property type="molecule type" value="Genomic_DNA"/>
</dbReference>
<feature type="domain" description="Hydantoinase A/oxoprolinase" evidence="2">
    <location>
        <begin position="2"/>
        <end position="50"/>
    </location>
</feature>
<comment type="caution">
    <text evidence="3">The sequence shown here is derived from an EMBL/GenBank/DDBJ whole genome shotgun (WGS) entry which is preliminary data.</text>
</comment>
<evidence type="ECO:0000259" key="2">
    <source>
        <dbReference type="Pfam" id="PF01968"/>
    </source>
</evidence>
<dbReference type="InterPro" id="IPR002821">
    <property type="entry name" value="Hydantoinase_A"/>
</dbReference>
<evidence type="ECO:0000313" key="3">
    <source>
        <dbReference type="EMBL" id="MBI2875694.1"/>
    </source>
</evidence>
<keyword evidence="1" id="KW-1133">Transmembrane helix</keyword>
<dbReference type="Proteomes" id="UP000769766">
    <property type="component" value="Unassembled WGS sequence"/>
</dbReference>